<organism evidence="3 5">
    <name type="scientific">Volvox reticuliferus</name>
    <dbReference type="NCBI Taxonomy" id="1737510"/>
    <lineage>
        <taxon>Eukaryota</taxon>
        <taxon>Viridiplantae</taxon>
        <taxon>Chlorophyta</taxon>
        <taxon>core chlorophytes</taxon>
        <taxon>Chlorophyceae</taxon>
        <taxon>CS clade</taxon>
        <taxon>Chlamydomonadales</taxon>
        <taxon>Volvocaceae</taxon>
        <taxon>Volvox</taxon>
    </lineage>
</organism>
<protein>
    <submittedName>
        <fullName evidence="3">Uncharacterized protein</fullName>
    </submittedName>
</protein>
<name>A0A8J4CC71_9CHLO</name>
<keyword evidence="2" id="KW-0472">Membrane</keyword>
<evidence type="ECO:0000256" key="2">
    <source>
        <dbReference type="SAM" id="Phobius"/>
    </source>
</evidence>
<evidence type="ECO:0000256" key="1">
    <source>
        <dbReference type="SAM" id="MobiDB-lite"/>
    </source>
</evidence>
<dbReference type="EMBL" id="BNCP01000008">
    <property type="protein sequence ID" value="GIL76261.1"/>
    <property type="molecule type" value="Genomic_DNA"/>
</dbReference>
<keyword evidence="2" id="KW-0812">Transmembrane</keyword>
<gene>
    <name evidence="3" type="ORF">Vretifemale_5742</name>
    <name evidence="4" type="ORF">Vretimale_5848</name>
</gene>
<evidence type="ECO:0000313" key="5">
    <source>
        <dbReference type="Proteomes" id="UP000747110"/>
    </source>
</evidence>
<feature type="compositionally biased region" description="Low complexity" evidence="1">
    <location>
        <begin position="54"/>
        <end position="64"/>
    </location>
</feature>
<keyword evidence="2" id="KW-1133">Transmembrane helix</keyword>
<comment type="caution">
    <text evidence="3">The sequence shown here is derived from an EMBL/GenBank/DDBJ whole genome shotgun (WGS) entry which is preliminary data.</text>
</comment>
<evidence type="ECO:0000313" key="3">
    <source>
        <dbReference type="EMBL" id="GIL76261.1"/>
    </source>
</evidence>
<dbReference type="AlphaFoldDB" id="A0A8J4CC71"/>
<proteinExistence type="predicted"/>
<reference evidence="3" key="1">
    <citation type="journal article" date="2021" name="Proc. Natl. Acad. Sci. U.S.A.">
        <title>Three genomes in the algal genus Volvox reveal the fate of a haploid sex-determining region after a transition to homothallism.</title>
        <authorList>
            <person name="Yamamoto K."/>
            <person name="Hamaji T."/>
            <person name="Kawai-Toyooka H."/>
            <person name="Matsuzaki R."/>
            <person name="Takahashi F."/>
            <person name="Nishimura Y."/>
            <person name="Kawachi M."/>
            <person name="Noguchi H."/>
            <person name="Minakuchi Y."/>
            <person name="Umen J.G."/>
            <person name="Toyoda A."/>
            <person name="Nozaki H."/>
        </authorList>
    </citation>
    <scope>NUCLEOTIDE SEQUENCE</scope>
    <source>
        <strain evidence="4">NIES-3785</strain>
        <strain evidence="3">NIES-3786</strain>
    </source>
</reference>
<accession>A0A8J4CC71</accession>
<dbReference type="EMBL" id="BNCQ01000008">
    <property type="protein sequence ID" value="GIM00965.1"/>
    <property type="molecule type" value="Genomic_DNA"/>
</dbReference>
<feature type="transmembrane region" description="Helical" evidence="2">
    <location>
        <begin position="95"/>
        <end position="122"/>
    </location>
</feature>
<feature type="region of interest" description="Disordered" evidence="1">
    <location>
        <begin position="46"/>
        <end position="71"/>
    </location>
</feature>
<dbReference type="Proteomes" id="UP000722791">
    <property type="component" value="Unassembled WGS sequence"/>
</dbReference>
<sequence>MLPKLSKHAPARGLETLPEESPVCDFCNFKNYDCDRELYLIDQDKRRRRRRRMSATNSSSSNAGSDDRDAEIRRLQDENGRLKYVLQCNREFSGILLWFTAFFAALFAVVTMALYMALIAYWNKR</sequence>
<keyword evidence="5" id="KW-1185">Reference proteome</keyword>
<evidence type="ECO:0000313" key="4">
    <source>
        <dbReference type="EMBL" id="GIM00965.1"/>
    </source>
</evidence>
<dbReference type="Proteomes" id="UP000747110">
    <property type="component" value="Unassembled WGS sequence"/>
</dbReference>